<name>A0AAW8F416_9ACTN</name>
<organism evidence="1 2">
    <name type="scientific">Streptomyces canus</name>
    <dbReference type="NCBI Taxonomy" id="58343"/>
    <lineage>
        <taxon>Bacteria</taxon>
        <taxon>Bacillati</taxon>
        <taxon>Actinomycetota</taxon>
        <taxon>Actinomycetes</taxon>
        <taxon>Kitasatosporales</taxon>
        <taxon>Streptomycetaceae</taxon>
        <taxon>Streptomyces</taxon>
        <taxon>Streptomyces aurantiacus group</taxon>
    </lineage>
</organism>
<accession>A0AAW8F416</accession>
<evidence type="ECO:0000313" key="1">
    <source>
        <dbReference type="EMBL" id="MDQ0904836.1"/>
    </source>
</evidence>
<proteinExistence type="predicted"/>
<comment type="caution">
    <text evidence="1">The sequence shown here is derived from an EMBL/GenBank/DDBJ whole genome shotgun (WGS) entry which is preliminary data.</text>
</comment>
<evidence type="ECO:0000313" key="2">
    <source>
        <dbReference type="Proteomes" id="UP001234216"/>
    </source>
</evidence>
<protein>
    <submittedName>
        <fullName evidence="1">Uncharacterized protein</fullName>
    </submittedName>
</protein>
<dbReference type="AlphaFoldDB" id="A0AAW8F416"/>
<dbReference type="RefSeq" id="WP_306972359.1">
    <property type="nucleotide sequence ID" value="NZ_JAUSYQ010000002.1"/>
</dbReference>
<reference evidence="1" key="1">
    <citation type="submission" date="2023-07" db="EMBL/GenBank/DDBJ databases">
        <title>Comparative genomics of wheat-associated soil bacteria to identify genetic determinants of phenazine resistance.</title>
        <authorList>
            <person name="Mouncey N."/>
        </authorList>
    </citation>
    <scope>NUCLEOTIDE SEQUENCE</scope>
    <source>
        <strain evidence="1">V4I22</strain>
    </source>
</reference>
<gene>
    <name evidence="1" type="ORF">QFZ22_000821</name>
</gene>
<dbReference type="EMBL" id="JAUSZV010000005">
    <property type="protein sequence ID" value="MDQ0904836.1"/>
    <property type="molecule type" value="Genomic_DNA"/>
</dbReference>
<dbReference type="Proteomes" id="UP001234216">
    <property type="component" value="Unassembled WGS sequence"/>
</dbReference>
<sequence length="240" mass="26535">MAKERVTVCVPPCDPGDVVQAITAAMAPFDYNRDVGVGDPDVETWWDYWQIGGRGCEFLVVPGHEDDPRLIRGAMTLSGEPRNVPPELCDGGPRALLDLETPRTRAAAEARRAFEAWQEFASAHPPGRAFGAFRARHFADPENYSQAQALEDYRTQPVVAALRDNPELREIVGGDPIARLSDDLDGLVRDAMDSALPSNGLLTLDGRWLDIANADRRRYFNDYLDALPADAYAVRVLYHG</sequence>